<dbReference type="AlphaFoldDB" id="A0A6A6ZKS6"/>
<dbReference type="PANTHER" id="PTHR24148:SF82">
    <property type="entry name" value="HETEROKARYON INCOMPATIBILITY DOMAIN-CONTAINING PROTEIN"/>
    <property type="match status" value="1"/>
</dbReference>
<evidence type="ECO:0000259" key="1">
    <source>
        <dbReference type="Pfam" id="PF06985"/>
    </source>
</evidence>
<accession>A0A6A6ZKS6</accession>
<dbReference type="Proteomes" id="UP000799424">
    <property type="component" value="Unassembled WGS sequence"/>
</dbReference>
<name>A0A6A6ZKS6_9PLEO</name>
<dbReference type="OrthoDB" id="3553147at2759"/>
<dbReference type="EMBL" id="MU006236">
    <property type="protein sequence ID" value="KAF2821670.1"/>
    <property type="molecule type" value="Genomic_DNA"/>
</dbReference>
<protein>
    <recommendedName>
        <fullName evidence="1">Heterokaryon incompatibility domain-containing protein</fullName>
    </recommendedName>
</protein>
<feature type="domain" description="Heterokaryon incompatibility" evidence="1">
    <location>
        <begin position="34"/>
        <end position="119"/>
    </location>
</feature>
<evidence type="ECO:0000313" key="2">
    <source>
        <dbReference type="EMBL" id="KAF2821670.1"/>
    </source>
</evidence>
<dbReference type="InterPro" id="IPR010730">
    <property type="entry name" value="HET"/>
</dbReference>
<reference evidence="2" key="1">
    <citation type="journal article" date="2020" name="Stud. Mycol.">
        <title>101 Dothideomycetes genomes: a test case for predicting lifestyles and emergence of pathogens.</title>
        <authorList>
            <person name="Haridas S."/>
            <person name="Albert R."/>
            <person name="Binder M."/>
            <person name="Bloem J."/>
            <person name="Labutti K."/>
            <person name="Salamov A."/>
            <person name="Andreopoulos B."/>
            <person name="Baker S."/>
            <person name="Barry K."/>
            <person name="Bills G."/>
            <person name="Bluhm B."/>
            <person name="Cannon C."/>
            <person name="Castanera R."/>
            <person name="Culley D."/>
            <person name="Daum C."/>
            <person name="Ezra D."/>
            <person name="Gonzalez J."/>
            <person name="Henrissat B."/>
            <person name="Kuo A."/>
            <person name="Liang C."/>
            <person name="Lipzen A."/>
            <person name="Lutzoni F."/>
            <person name="Magnuson J."/>
            <person name="Mondo S."/>
            <person name="Nolan M."/>
            <person name="Ohm R."/>
            <person name="Pangilinan J."/>
            <person name="Park H.-J."/>
            <person name="Ramirez L."/>
            <person name="Alfaro M."/>
            <person name="Sun H."/>
            <person name="Tritt A."/>
            <person name="Yoshinaga Y."/>
            <person name="Zwiers L.-H."/>
            <person name="Turgeon B."/>
            <person name="Goodwin S."/>
            <person name="Spatafora J."/>
            <person name="Crous P."/>
            <person name="Grigoriev I."/>
        </authorList>
    </citation>
    <scope>NUCLEOTIDE SEQUENCE</scope>
    <source>
        <strain evidence="2">CBS 113818</strain>
    </source>
</reference>
<organism evidence="2 3">
    <name type="scientific">Ophiobolus disseminans</name>
    <dbReference type="NCBI Taxonomy" id="1469910"/>
    <lineage>
        <taxon>Eukaryota</taxon>
        <taxon>Fungi</taxon>
        <taxon>Dikarya</taxon>
        <taxon>Ascomycota</taxon>
        <taxon>Pezizomycotina</taxon>
        <taxon>Dothideomycetes</taxon>
        <taxon>Pleosporomycetidae</taxon>
        <taxon>Pleosporales</taxon>
        <taxon>Pleosporineae</taxon>
        <taxon>Phaeosphaeriaceae</taxon>
        <taxon>Ophiobolus</taxon>
    </lineage>
</organism>
<keyword evidence="3" id="KW-1185">Reference proteome</keyword>
<dbReference type="Pfam" id="PF06985">
    <property type="entry name" value="HET"/>
    <property type="match status" value="1"/>
</dbReference>
<gene>
    <name evidence="2" type="ORF">CC86DRAFT_239357</name>
</gene>
<sequence length="120" mass="13557">QEIRLLVVAPGSPQDIVQCTLKQVSLLDQLPPEYETISYCWGAPKNPSFIELDGHEVPVPASSEAAVKRMRLMDRPRVLWIDAICIDQSSLEERSEQVTLMPIIYRSGKRNLVHLGDDDE</sequence>
<feature type="non-terminal residue" evidence="2">
    <location>
        <position position="120"/>
    </location>
</feature>
<proteinExistence type="predicted"/>
<dbReference type="InterPro" id="IPR052895">
    <property type="entry name" value="HetReg/Transcr_Mod"/>
</dbReference>
<evidence type="ECO:0000313" key="3">
    <source>
        <dbReference type="Proteomes" id="UP000799424"/>
    </source>
</evidence>
<feature type="non-terminal residue" evidence="2">
    <location>
        <position position="1"/>
    </location>
</feature>
<dbReference type="PANTHER" id="PTHR24148">
    <property type="entry name" value="ANKYRIN REPEAT DOMAIN-CONTAINING PROTEIN 39 HOMOLOG-RELATED"/>
    <property type="match status" value="1"/>
</dbReference>